<name>A0ACD3AQG0_9AGAR</name>
<reference evidence="1 2" key="1">
    <citation type="journal article" date="2019" name="Nat. Ecol. Evol.">
        <title>Megaphylogeny resolves global patterns of mushroom evolution.</title>
        <authorList>
            <person name="Varga T."/>
            <person name="Krizsan K."/>
            <person name="Foldi C."/>
            <person name="Dima B."/>
            <person name="Sanchez-Garcia M."/>
            <person name="Sanchez-Ramirez S."/>
            <person name="Szollosi G.J."/>
            <person name="Szarkandi J.G."/>
            <person name="Papp V."/>
            <person name="Albert L."/>
            <person name="Andreopoulos W."/>
            <person name="Angelini C."/>
            <person name="Antonin V."/>
            <person name="Barry K.W."/>
            <person name="Bougher N.L."/>
            <person name="Buchanan P."/>
            <person name="Buyck B."/>
            <person name="Bense V."/>
            <person name="Catcheside P."/>
            <person name="Chovatia M."/>
            <person name="Cooper J."/>
            <person name="Damon W."/>
            <person name="Desjardin D."/>
            <person name="Finy P."/>
            <person name="Geml J."/>
            <person name="Haridas S."/>
            <person name="Hughes K."/>
            <person name="Justo A."/>
            <person name="Karasinski D."/>
            <person name="Kautmanova I."/>
            <person name="Kiss B."/>
            <person name="Kocsube S."/>
            <person name="Kotiranta H."/>
            <person name="LaButti K.M."/>
            <person name="Lechner B.E."/>
            <person name="Liimatainen K."/>
            <person name="Lipzen A."/>
            <person name="Lukacs Z."/>
            <person name="Mihaltcheva S."/>
            <person name="Morgado L.N."/>
            <person name="Niskanen T."/>
            <person name="Noordeloos M.E."/>
            <person name="Ohm R.A."/>
            <person name="Ortiz-Santana B."/>
            <person name="Ovrebo C."/>
            <person name="Racz N."/>
            <person name="Riley R."/>
            <person name="Savchenko A."/>
            <person name="Shiryaev A."/>
            <person name="Soop K."/>
            <person name="Spirin V."/>
            <person name="Szebenyi C."/>
            <person name="Tomsovsky M."/>
            <person name="Tulloss R.E."/>
            <person name="Uehling J."/>
            <person name="Grigoriev I.V."/>
            <person name="Vagvolgyi C."/>
            <person name="Papp T."/>
            <person name="Martin F.M."/>
            <person name="Miettinen O."/>
            <person name="Hibbett D.S."/>
            <person name="Nagy L.G."/>
        </authorList>
    </citation>
    <scope>NUCLEOTIDE SEQUENCE [LARGE SCALE GENOMIC DNA]</scope>
    <source>
        <strain evidence="1 2">NL-1719</strain>
    </source>
</reference>
<sequence>MNNEGAEAPDVVNLLDFELFVPRLEDIFEISANPESTNLFSYLPLSTLTSFTTTCNIHVDVWVKIFGTLPKLKHISVSGTYALNVFSAIIKDVEDKFLPSDDERVNSERNGDGAKQTMQIGSPSARPVDFMPVFPQLERIELQSATFPEDLFDLIRALHARNGVGRGVKTLKITECKNVDESTCEALRECVDSVVWDEWAPVSEDDSDEFAMGSESGGD</sequence>
<gene>
    <name evidence="1" type="ORF">BDN72DRAFT_898547</name>
</gene>
<keyword evidence="2" id="KW-1185">Reference proteome</keyword>
<protein>
    <submittedName>
        <fullName evidence="1">Uncharacterized protein</fullName>
    </submittedName>
</protein>
<accession>A0ACD3AQG0</accession>
<proteinExistence type="predicted"/>
<dbReference type="EMBL" id="ML208363">
    <property type="protein sequence ID" value="TFK67956.1"/>
    <property type="molecule type" value="Genomic_DNA"/>
</dbReference>
<dbReference type="Proteomes" id="UP000308600">
    <property type="component" value="Unassembled WGS sequence"/>
</dbReference>
<evidence type="ECO:0000313" key="1">
    <source>
        <dbReference type="EMBL" id="TFK67956.1"/>
    </source>
</evidence>
<evidence type="ECO:0000313" key="2">
    <source>
        <dbReference type="Proteomes" id="UP000308600"/>
    </source>
</evidence>
<organism evidence="1 2">
    <name type="scientific">Pluteus cervinus</name>
    <dbReference type="NCBI Taxonomy" id="181527"/>
    <lineage>
        <taxon>Eukaryota</taxon>
        <taxon>Fungi</taxon>
        <taxon>Dikarya</taxon>
        <taxon>Basidiomycota</taxon>
        <taxon>Agaricomycotina</taxon>
        <taxon>Agaricomycetes</taxon>
        <taxon>Agaricomycetidae</taxon>
        <taxon>Agaricales</taxon>
        <taxon>Pluteineae</taxon>
        <taxon>Pluteaceae</taxon>
        <taxon>Pluteus</taxon>
    </lineage>
</organism>